<evidence type="ECO:0000313" key="8">
    <source>
        <dbReference type="EMBL" id="RZS74497.1"/>
    </source>
</evidence>
<reference evidence="8 9" key="1">
    <citation type="submission" date="2019-02" db="EMBL/GenBank/DDBJ databases">
        <title>Genomic Encyclopedia of Type Strains, Phase IV (KMG-IV): sequencing the most valuable type-strain genomes for metagenomic binning, comparative biology and taxonomic classification.</title>
        <authorList>
            <person name="Goeker M."/>
        </authorList>
    </citation>
    <scope>NUCLEOTIDE SEQUENCE [LARGE SCALE GENOMIC DNA]</scope>
    <source>
        <strain evidence="8 9">DSM 18116</strain>
    </source>
</reference>
<evidence type="ECO:0000256" key="2">
    <source>
        <dbReference type="ARBA" id="ARBA00006275"/>
    </source>
</evidence>
<keyword evidence="3" id="KW-0732">Signal</keyword>
<dbReference type="AlphaFoldDB" id="A0A4Q7MZ15"/>
<dbReference type="InterPro" id="IPR011990">
    <property type="entry name" value="TPR-like_helical_dom_sf"/>
</dbReference>
<evidence type="ECO:0000259" key="6">
    <source>
        <dbReference type="Pfam" id="PF07980"/>
    </source>
</evidence>
<feature type="domain" description="RagB/SusD" evidence="6">
    <location>
        <begin position="342"/>
        <end position="479"/>
    </location>
</feature>
<gene>
    <name evidence="8" type="ORF">EV199_0345</name>
</gene>
<evidence type="ECO:0000256" key="1">
    <source>
        <dbReference type="ARBA" id="ARBA00004442"/>
    </source>
</evidence>
<dbReference type="OrthoDB" id="625727at2"/>
<keyword evidence="4" id="KW-0472">Membrane</keyword>
<evidence type="ECO:0000256" key="5">
    <source>
        <dbReference type="ARBA" id="ARBA00023237"/>
    </source>
</evidence>
<dbReference type="CDD" id="cd08977">
    <property type="entry name" value="SusD"/>
    <property type="match status" value="1"/>
</dbReference>
<dbReference type="SUPFAM" id="SSF48452">
    <property type="entry name" value="TPR-like"/>
    <property type="match status" value="1"/>
</dbReference>
<dbReference type="Pfam" id="PF14322">
    <property type="entry name" value="SusD-like_3"/>
    <property type="match status" value="1"/>
</dbReference>
<comment type="subcellular location">
    <subcellularLocation>
        <location evidence="1">Cell outer membrane</location>
    </subcellularLocation>
</comment>
<proteinExistence type="inferred from homology"/>
<comment type="caution">
    <text evidence="8">The sequence shown here is derived from an EMBL/GenBank/DDBJ whole genome shotgun (WGS) entry which is preliminary data.</text>
</comment>
<dbReference type="EMBL" id="SGXA01000001">
    <property type="protein sequence ID" value="RZS74497.1"/>
    <property type="molecule type" value="Genomic_DNA"/>
</dbReference>
<dbReference type="Proteomes" id="UP000293874">
    <property type="component" value="Unassembled WGS sequence"/>
</dbReference>
<name>A0A4Q7MZ15_9BACT</name>
<evidence type="ECO:0000259" key="7">
    <source>
        <dbReference type="Pfam" id="PF14322"/>
    </source>
</evidence>
<evidence type="ECO:0000256" key="4">
    <source>
        <dbReference type="ARBA" id="ARBA00023136"/>
    </source>
</evidence>
<dbReference type="InterPro" id="IPR012944">
    <property type="entry name" value="SusD_RagB_dom"/>
</dbReference>
<keyword evidence="5" id="KW-0998">Cell outer membrane</keyword>
<dbReference type="RefSeq" id="WP_130538959.1">
    <property type="nucleotide sequence ID" value="NZ_CP042431.1"/>
</dbReference>
<dbReference type="GO" id="GO:0009279">
    <property type="term" value="C:cell outer membrane"/>
    <property type="evidence" value="ECO:0007669"/>
    <property type="project" value="UniProtKB-SubCell"/>
</dbReference>
<organism evidence="8 9">
    <name type="scientific">Pseudobacter ginsenosidimutans</name>
    <dbReference type="NCBI Taxonomy" id="661488"/>
    <lineage>
        <taxon>Bacteria</taxon>
        <taxon>Pseudomonadati</taxon>
        <taxon>Bacteroidota</taxon>
        <taxon>Chitinophagia</taxon>
        <taxon>Chitinophagales</taxon>
        <taxon>Chitinophagaceae</taxon>
        <taxon>Pseudobacter</taxon>
    </lineage>
</organism>
<evidence type="ECO:0000313" key="9">
    <source>
        <dbReference type="Proteomes" id="UP000293874"/>
    </source>
</evidence>
<evidence type="ECO:0000256" key="3">
    <source>
        <dbReference type="ARBA" id="ARBA00022729"/>
    </source>
</evidence>
<dbReference type="InterPro" id="IPR033985">
    <property type="entry name" value="SusD-like_N"/>
</dbReference>
<keyword evidence="9" id="KW-1185">Reference proteome</keyword>
<sequence>MQKLTAIYTCLFLFSGSLLLSSCRKLLEISPPIDTVTTGEMFANNKQAELAIAGVYSTLAHGTQITITSLIPDYVFSSGLSTITGSFSSDELLPPASATGEELRLAQNKINLGATAKTDALWKSAYKVIYDATAVIEGIEASTSAALIGSVRDQLTGEALALRAFSYFYLVNYFGDLPMVLTSDSKKILALKRSPVSQVYDQIISDLVKARSLLSSDFAFTGNEKIRVNKWFAEALLARVYLYTGRYQDAINSSTAVINQTGLFGLNQELSDVFLKNSREAIFQLKQTTDDAFLKNGTPEGLRLLFVPGQLPAPLFTLSEQLLNSFEANDKRKTVWTASHPPHQTPAKYKNGEGKEYYMVMRLAEQYLIRAEAIVRGTPGNAGAAVADLNLLRRRADLTELDNNLPAASVLDTIMHERRIEFFAEWGHRWFDLKRTGKAHEVLSAIPIKQPWAGDFQLLYPIPAPEIKNNALLEQNPEYDNF</sequence>
<dbReference type="Pfam" id="PF07980">
    <property type="entry name" value="SusD_RagB"/>
    <property type="match status" value="1"/>
</dbReference>
<dbReference type="Gene3D" id="1.25.40.390">
    <property type="match status" value="1"/>
</dbReference>
<dbReference type="PROSITE" id="PS51257">
    <property type="entry name" value="PROKAR_LIPOPROTEIN"/>
    <property type="match status" value="1"/>
</dbReference>
<accession>A0A4Q7MZ15</accession>
<comment type="similarity">
    <text evidence="2">Belongs to the SusD family.</text>
</comment>
<protein>
    <submittedName>
        <fullName evidence="8">SusD-like starch-binding protein associating with outer membrane</fullName>
    </submittedName>
</protein>
<feature type="domain" description="SusD-like N-terminal" evidence="7">
    <location>
        <begin position="104"/>
        <end position="242"/>
    </location>
</feature>